<dbReference type="InterPro" id="IPR019534">
    <property type="entry name" value="DUF2452"/>
</dbReference>
<keyword evidence="2" id="KW-1185">Reference proteome</keyword>
<gene>
    <name evidence="1" type="ORF">ACFQO1_02745</name>
</gene>
<dbReference type="Proteomes" id="UP001596415">
    <property type="component" value="Unassembled WGS sequence"/>
</dbReference>
<proteinExistence type="predicted"/>
<dbReference type="EMBL" id="JBHTBN010000001">
    <property type="protein sequence ID" value="MFC7356592.1"/>
    <property type="molecule type" value="Genomic_DNA"/>
</dbReference>
<dbReference type="Pfam" id="PF10504">
    <property type="entry name" value="DUF2452"/>
    <property type="match status" value="1"/>
</dbReference>
<dbReference type="RefSeq" id="WP_380216441.1">
    <property type="nucleotide sequence ID" value="NZ_JBHTBN010000001.1"/>
</dbReference>
<name>A0ABW2MR34_9FLAO</name>
<evidence type="ECO:0000313" key="1">
    <source>
        <dbReference type="EMBL" id="MFC7356592.1"/>
    </source>
</evidence>
<accession>A0ABW2MR34</accession>
<comment type="caution">
    <text evidence="1">The sequence shown here is derived from an EMBL/GenBank/DDBJ whole genome shotgun (WGS) entry which is preliminary data.</text>
</comment>
<sequence length="136" mass="16095">MKKEKSKKPDQVVYNEETKKYDASLKPYATNLGAPAIVMEDLSSWKKTSVTKANHHFKTKFEAIKKEYDEMLEAFEYNNLIYRATYSFEPILGQVYHLYRDKNELLFLSIISPLECSWDFVGSFRLNSDKLWEKVY</sequence>
<organism evidence="1 2">
    <name type="scientific">Jejudonia soesokkakensis</name>
    <dbReference type="NCBI Taxonomy" id="1323432"/>
    <lineage>
        <taxon>Bacteria</taxon>
        <taxon>Pseudomonadati</taxon>
        <taxon>Bacteroidota</taxon>
        <taxon>Flavobacteriia</taxon>
        <taxon>Flavobacteriales</taxon>
        <taxon>Flavobacteriaceae</taxon>
        <taxon>Jejudonia</taxon>
    </lineage>
</organism>
<evidence type="ECO:0000313" key="2">
    <source>
        <dbReference type="Proteomes" id="UP001596415"/>
    </source>
</evidence>
<reference evidence="2" key="1">
    <citation type="journal article" date="2019" name="Int. J. Syst. Evol. Microbiol.">
        <title>The Global Catalogue of Microorganisms (GCM) 10K type strain sequencing project: providing services to taxonomists for standard genome sequencing and annotation.</title>
        <authorList>
            <consortium name="The Broad Institute Genomics Platform"/>
            <consortium name="The Broad Institute Genome Sequencing Center for Infectious Disease"/>
            <person name="Wu L."/>
            <person name="Ma J."/>
        </authorList>
    </citation>
    <scope>NUCLEOTIDE SEQUENCE [LARGE SCALE GENOMIC DNA]</scope>
    <source>
        <strain evidence="2">CGMCC 1.16306</strain>
    </source>
</reference>
<protein>
    <submittedName>
        <fullName evidence="1">DUF2452 domain-containing protein</fullName>
    </submittedName>
</protein>